<reference evidence="4" key="1">
    <citation type="journal article" date="2021" name="Proc. Natl. Acad. Sci. U.S.A.">
        <title>Three genomes in the algal genus Volvox reveal the fate of a haploid sex-determining region after a transition to homothallism.</title>
        <authorList>
            <person name="Yamamoto K."/>
            <person name="Hamaji T."/>
            <person name="Kawai-Toyooka H."/>
            <person name="Matsuzaki R."/>
            <person name="Takahashi F."/>
            <person name="Nishimura Y."/>
            <person name="Kawachi M."/>
            <person name="Noguchi H."/>
            <person name="Minakuchi Y."/>
            <person name="Umen J.G."/>
            <person name="Toyoda A."/>
            <person name="Nozaki H."/>
        </authorList>
    </citation>
    <scope>NUCLEOTIDE SEQUENCE</scope>
    <source>
        <strain evidence="4">NIES-3785</strain>
        <strain evidence="3">NIES-3786</strain>
    </source>
</reference>
<protein>
    <submittedName>
        <fullName evidence="4">Uncharacterized protein</fullName>
    </submittedName>
</protein>
<feature type="region of interest" description="Disordered" evidence="1">
    <location>
        <begin position="56"/>
        <end position="75"/>
    </location>
</feature>
<dbReference type="OrthoDB" id="552105at2759"/>
<evidence type="ECO:0000313" key="4">
    <source>
        <dbReference type="EMBL" id="GIM12813.1"/>
    </source>
</evidence>
<dbReference type="EMBL" id="BNCP01000019">
    <property type="protein sequence ID" value="GIL80520.1"/>
    <property type="molecule type" value="Genomic_DNA"/>
</dbReference>
<organism evidence="4 5">
    <name type="scientific">Volvox reticuliferus</name>
    <dbReference type="NCBI Taxonomy" id="1737510"/>
    <lineage>
        <taxon>Eukaryota</taxon>
        <taxon>Viridiplantae</taxon>
        <taxon>Chlorophyta</taxon>
        <taxon>core chlorophytes</taxon>
        <taxon>Chlorophyceae</taxon>
        <taxon>CS clade</taxon>
        <taxon>Chlamydomonadales</taxon>
        <taxon>Volvocaceae</taxon>
        <taxon>Volvox</taxon>
    </lineage>
</organism>
<dbReference type="EMBL" id="BNCQ01000045">
    <property type="protein sequence ID" value="GIM12813.1"/>
    <property type="molecule type" value="Genomic_DNA"/>
</dbReference>
<feature type="region of interest" description="Disordered" evidence="1">
    <location>
        <begin position="593"/>
        <end position="616"/>
    </location>
</feature>
<feature type="compositionally biased region" description="Basic and acidic residues" evidence="1">
    <location>
        <begin position="802"/>
        <end position="811"/>
    </location>
</feature>
<evidence type="ECO:0000256" key="2">
    <source>
        <dbReference type="SAM" id="SignalP"/>
    </source>
</evidence>
<dbReference type="AlphaFoldDB" id="A0A8J4GQB7"/>
<keyword evidence="2" id="KW-0732">Signal</keyword>
<keyword evidence="6" id="KW-1185">Reference proteome</keyword>
<feature type="region of interest" description="Disordered" evidence="1">
    <location>
        <begin position="751"/>
        <end position="811"/>
    </location>
</feature>
<evidence type="ECO:0000256" key="1">
    <source>
        <dbReference type="SAM" id="MobiDB-lite"/>
    </source>
</evidence>
<evidence type="ECO:0000313" key="6">
    <source>
        <dbReference type="Proteomes" id="UP000747110"/>
    </source>
</evidence>
<proteinExistence type="predicted"/>
<comment type="caution">
    <text evidence="4">The sequence shown here is derived from an EMBL/GenBank/DDBJ whole genome shotgun (WGS) entry which is preliminary data.</text>
</comment>
<sequence length="1172" mass="126650">MWGCWFLPVVFFAPTSQSQLRPNLPLVVTKSILGRPLSKMGSFRTSSYGNKGVAIGNPSGPQRRVKAPPSQHTFPSNGPVLPASYAICNEAGRVEQNSPVGLWQQKSGERGVARRNAMTGIRQRGAAQNEWLDGAATVASVGGRHSYHMDRATIFLVQSIRTWGEAAQFLDVTGGQDGCPPPRLQLELLLQSRLFRTSVGVPGVITGAAESRLGSLGRGEAAACGEKEAQRKQRAQGGNLLAVSDTSAPFDVQDAFLWPSDDERSNALKYFSAGDPLSSLHPPQLFQAYNGREAMAWAPHSTFGTDATVAATAAADDASWEAHWELEWEVQVQRHAPCLLEPSPWALPASPVSPQSQPCSGALFQELPQAAMRTCAAVMLPGHFAAASEATPSDMAMPSVGPAPGLNRYCPIPPMRTLGARPTPGLAPPTNTTANARPLMRKNNSNQKQGKGQLPPPPRQKQVALPEPAPEQCVGFSSGLAFGVASAAHNADDIALAAEVLLRVVYDAAVKRSHAWTNEEVATLLRRATKIAYRYPCLLSVQSDRQAPVDYKPPQVGTAPAPLPTQRPLYRRNIAVGISSGVIQSPGVPPLQASTNLSSQSVRIPTSNSGTGSLRESTVSASGLRHPAVGAELRVWLQQLLLRVDGMLMPNRSELRAQVGHQNASPGAVAAVPRRGSSQFVSARAVARRSGLKSEDVTDAVPAIPTDEELPPLTVSAAVWAVRAAAALQLRLSPEGAVRLRLLGELRTRRLSHTARRQQSQLRTETPRMHTLEEPQPQLRSYFEQRPQRERSQPHRGQMLGHRLETSGRARVSARRELRGISSNTRLNSSDAADMLWAFAMLGWQMPRFKLDRALRIVSESSPRRLVLRPTRLLGTPVKIDSASPGAPTTDSVFRTTTCTQSRTSPTAELAGVEGERDEDARAIGGRIRNSDGRDGVGGGGGRLIPRGLSGLKPSQLTGVAWAAVQLSEALGQEGVTGVWAAQLFAATQTMLYRFSPSQLVDLLWSIGRGRRVPTGPWRRAMAAALLAAAPRLVPWQAARAAAALAKLRVTVPYKVMSTILAALHGNLTAAQASDVAAMVWALPYITYPYTELFVRRHRRLLLDFAIVTQPALPSLQPSQLVQLADGFARLQQLPGAEWMRLHREACIRLKSRFSEANRRKIRQAYAAMLNL</sequence>
<dbReference type="Proteomes" id="UP000747110">
    <property type="component" value="Unassembled WGS sequence"/>
</dbReference>
<name>A0A8J4GQB7_9CHLO</name>
<feature type="region of interest" description="Disordered" evidence="1">
    <location>
        <begin position="419"/>
        <end position="468"/>
    </location>
</feature>
<evidence type="ECO:0000313" key="3">
    <source>
        <dbReference type="EMBL" id="GIL80520.1"/>
    </source>
</evidence>
<evidence type="ECO:0000313" key="5">
    <source>
        <dbReference type="Proteomes" id="UP000722791"/>
    </source>
</evidence>
<accession>A0A8J4GQB7</accession>
<feature type="signal peptide" evidence="2">
    <location>
        <begin position="1"/>
        <end position="18"/>
    </location>
</feature>
<feature type="chain" id="PRO_5036433650" evidence="2">
    <location>
        <begin position="19"/>
        <end position="1172"/>
    </location>
</feature>
<dbReference type="Proteomes" id="UP000722791">
    <property type="component" value="Unassembled WGS sequence"/>
</dbReference>
<gene>
    <name evidence="3" type="ORF">Vretifemale_9703</name>
    <name evidence="4" type="ORF">Vretimale_16046</name>
</gene>